<dbReference type="AlphaFoldDB" id="A0A5N1J8B6"/>
<evidence type="ECO:0000313" key="2">
    <source>
        <dbReference type="EMBL" id="KAA9346222.1"/>
    </source>
</evidence>
<dbReference type="EMBL" id="VTWT01000001">
    <property type="protein sequence ID" value="KAA9346222.1"/>
    <property type="molecule type" value="Genomic_DNA"/>
</dbReference>
<dbReference type="Pfam" id="PF11695">
    <property type="entry name" value="DUF3291"/>
    <property type="match status" value="1"/>
</dbReference>
<proteinExistence type="predicted"/>
<dbReference type="Proteomes" id="UP000326570">
    <property type="component" value="Unassembled WGS sequence"/>
</dbReference>
<feature type="domain" description="DUF3291" evidence="1">
    <location>
        <begin position="150"/>
        <end position="186"/>
    </location>
</feature>
<dbReference type="InterPro" id="IPR021708">
    <property type="entry name" value="DUF3291"/>
</dbReference>
<evidence type="ECO:0000313" key="3">
    <source>
        <dbReference type="Proteomes" id="UP000326570"/>
    </source>
</evidence>
<comment type="caution">
    <text evidence="2">The sequence shown here is derived from an EMBL/GenBank/DDBJ whole genome shotgun (WGS) entry which is preliminary data.</text>
</comment>
<organism evidence="2 3">
    <name type="scientific">Adhaeribacter soli</name>
    <dbReference type="NCBI Taxonomy" id="2607655"/>
    <lineage>
        <taxon>Bacteria</taxon>
        <taxon>Pseudomonadati</taxon>
        <taxon>Bacteroidota</taxon>
        <taxon>Cytophagia</taxon>
        <taxon>Cytophagales</taxon>
        <taxon>Hymenobacteraceae</taxon>
        <taxon>Adhaeribacter</taxon>
    </lineage>
</organism>
<evidence type="ECO:0000259" key="1">
    <source>
        <dbReference type="Pfam" id="PF11695"/>
    </source>
</evidence>
<keyword evidence="3" id="KW-1185">Reference proteome</keyword>
<gene>
    <name evidence="2" type="ORF">F0P94_03475</name>
</gene>
<sequence length="209" mass="23869">MGLMPKELMKVQGLKFHKMMGSGQGLGFSLKPDFFRYGLLCVWHDEASAQAFFAENLPFLEYTTHTSELWTTWLQPIQAHGLWDGVNPFPSADKPVKSDGPVAALTRATIRWQALPSFWRHVPYTSRALADASGRLCSIGLGELPFVRPVTFSIWENTEALKKYAYQNKHHQEAIKRTRQQNWFKEDLFARFVPVKTEGLWNGCNPVVL</sequence>
<reference evidence="2 3" key="1">
    <citation type="submission" date="2019-09" db="EMBL/GenBank/DDBJ databases">
        <title>Genome sequence of Adhaeribacter sp. M2.</title>
        <authorList>
            <person name="Srinivasan S."/>
        </authorList>
    </citation>
    <scope>NUCLEOTIDE SEQUENCE [LARGE SCALE GENOMIC DNA]</scope>
    <source>
        <strain evidence="2 3">M2</strain>
    </source>
</reference>
<accession>A0A5N1J8B6</accession>
<protein>
    <submittedName>
        <fullName evidence="2">DUF3291 domain-containing protein</fullName>
    </submittedName>
</protein>
<name>A0A5N1J8B6_9BACT</name>
<dbReference type="CDD" id="cd21650">
    <property type="entry name" value="CrtA-like"/>
    <property type="match status" value="1"/>
</dbReference>
<dbReference type="InterPro" id="IPR049574">
    <property type="entry name" value="CrtA-like"/>
</dbReference>